<dbReference type="FunFam" id="3.90.226.10:FF:000009">
    <property type="entry name" value="Carnitinyl-CoA dehydratase"/>
    <property type="match status" value="1"/>
</dbReference>
<accession>M1VCX7</accession>
<dbReference type="Proteomes" id="UP000007014">
    <property type="component" value="Chromosome 11"/>
</dbReference>
<dbReference type="GeneID" id="16994509"/>
<dbReference type="KEGG" id="cme:CYME_CMK139C"/>
<dbReference type="Gramene" id="CMK139CT">
    <property type="protein sequence ID" value="CMK139CT"/>
    <property type="gene ID" value="CMK139C"/>
</dbReference>
<dbReference type="FunFam" id="1.10.12.10:FF:000001">
    <property type="entry name" value="Probable enoyl-CoA hydratase, mitochondrial"/>
    <property type="match status" value="1"/>
</dbReference>
<dbReference type="Gene3D" id="3.90.226.10">
    <property type="entry name" value="2-enoyl-CoA Hydratase, Chain A, domain 1"/>
    <property type="match status" value="1"/>
</dbReference>
<organism evidence="5 6">
    <name type="scientific">Cyanidioschyzon merolae (strain NIES-3377 / 10D)</name>
    <name type="common">Unicellular red alga</name>
    <dbReference type="NCBI Taxonomy" id="280699"/>
    <lineage>
        <taxon>Eukaryota</taxon>
        <taxon>Rhodophyta</taxon>
        <taxon>Bangiophyceae</taxon>
        <taxon>Cyanidiales</taxon>
        <taxon>Cyanidiaceae</taxon>
        <taxon>Cyanidioschyzon</taxon>
    </lineage>
</organism>
<keyword evidence="4" id="KW-0732">Signal</keyword>
<protein>
    <submittedName>
        <fullName evidence="5">Enoyl-CoA hydratase, mitochondrial</fullName>
    </submittedName>
</protein>
<dbReference type="PROSITE" id="PS00166">
    <property type="entry name" value="ENOYL_COA_HYDRATASE"/>
    <property type="match status" value="1"/>
</dbReference>
<evidence type="ECO:0000256" key="2">
    <source>
        <dbReference type="ARBA" id="ARBA00023239"/>
    </source>
</evidence>
<dbReference type="eggNOG" id="KOG1680">
    <property type="taxonomic scope" value="Eukaryota"/>
</dbReference>
<dbReference type="AlphaFoldDB" id="M1VCX7"/>
<dbReference type="OMA" id="FCDARED"/>
<name>M1VCX7_CYAM1</name>
<evidence type="ECO:0000313" key="6">
    <source>
        <dbReference type="Proteomes" id="UP000007014"/>
    </source>
</evidence>
<dbReference type="CDD" id="cd06558">
    <property type="entry name" value="crotonase-like"/>
    <property type="match status" value="1"/>
</dbReference>
<sequence length="300" mass="32275">MRSFVTGKSRLLLQRLLLLSSSPVVGGCTARASRQCRCFSAAPGDYSNLQVEVRGNVGLVAIHRPAALNALNDETTAELLDALQRYDRDSTIGAIVLTGTDRAFAAGADIKEMANRSFSQARRRDAGSFMDLFFALRSPTIAAVRGYALGGGCELALACDIVYAAEDAQFGLPEVQIGTIPGWGGTQRLVRAIGKARAMEMILSGRRISSREAEAWGLVAAVHPEDKLLTAALDTATKIASLSQPIVQMAKAAVNAAYEMPLRSGVLYERALFQSTFATQDQKEGMTAFLDKREPKWTNA</sequence>
<dbReference type="SUPFAM" id="SSF52096">
    <property type="entry name" value="ClpP/crotonase"/>
    <property type="match status" value="1"/>
</dbReference>
<reference evidence="5 6" key="2">
    <citation type="journal article" date="2007" name="BMC Biol.">
        <title>A 100%-complete sequence reveals unusually simple genomic features in the hot-spring red alga Cyanidioschyzon merolae.</title>
        <authorList>
            <person name="Nozaki H."/>
            <person name="Takano H."/>
            <person name="Misumi O."/>
            <person name="Terasawa K."/>
            <person name="Matsuzaki M."/>
            <person name="Maruyama S."/>
            <person name="Nishida K."/>
            <person name="Yagisawa F."/>
            <person name="Yoshida Y."/>
            <person name="Fujiwara T."/>
            <person name="Takio S."/>
            <person name="Tamura K."/>
            <person name="Chung S.J."/>
            <person name="Nakamura S."/>
            <person name="Kuroiwa H."/>
            <person name="Tanaka K."/>
            <person name="Sato N."/>
            <person name="Kuroiwa T."/>
        </authorList>
    </citation>
    <scope>NUCLEOTIDE SEQUENCE [LARGE SCALE GENOMIC DNA]</scope>
    <source>
        <strain evidence="5 6">10D</strain>
    </source>
</reference>
<dbReference type="InterPro" id="IPR014748">
    <property type="entry name" value="Enoyl-CoA_hydra_C"/>
</dbReference>
<feature type="chain" id="PRO_5004018878" evidence="4">
    <location>
        <begin position="28"/>
        <end position="300"/>
    </location>
</feature>
<keyword evidence="6" id="KW-1185">Reference proteome</keyword>
<comment type="similarity">
    <text evidence="1 3">Belongs to the enoyl-CoA hydratase/isomerase family.</text>
</comment>
<evidence type="ECO:0000256" key="4">
    <source>
        <dbReference type="SAM" id="SignalP"/>
    </source>
</evidence>
<dbReference type="InterPro" id="IPR018376">
    <property type="entry name" value="Enoyl-CoA_hyd/isom_CS"/>
</dbReference>
<feature type="signal peptide" evidence="4">
    <location>
        <begin position="1"/>
        <end position="27"/>
    </location>
</feature>
<dbReference type="PANTHER" id="PTHR11941">
    <property type="entry name" value="ENOYL-COA HYDRATASE-RELATED"/>
    <property type="match status" value="1"/>
</dbReference>
<dbReference type="PANTHER" id="PTHR11941:SF54">
    <property type="entry name" value="ENOYL-COA HYDRATASE, MITOCHONDRIAL"/>
    <property type="match status" value="1"/>
</dbReference>
<dbReference type="GO" id="GO:0006635">
    <property type="term" value="P:fatty acid beta-oxidation"/>
    <property type="evidence" value="ECO:0007669"/>
    <property type="project" value="TreeGrafter"/>
</dbReference>
<keyword evidence="2" id="KW-0456">Lyase</keyword>
<dbReference type="PROSITE" id="PS51257">
    <property type="entry name" value="PROKAR_LIPOPROTEIN"/>
    <property type="match status" value="1"/>
</dbReference>
<dbReference type="Pfam" id="PF00378">
    <property type="entry name" value="ECH_1"/>
    <property type="match status" value="1"/>
</dbReference>
<dbReference type="Gene3D" id="1.10.12.10">
    <property type="entry name" value="Lyase 2-enoyl-coa Hydratase, Chain A, domain 2"/>
    <property type="match status" value="1"/>
</dbReference>
<dbReference type="EMBL" id="AP006493">
    <property type="protein sequence ID" value="BAM80517.1"/>
    <property type="molecule type" value="Genomic_DNA"/>
</dbReference>
<evidence type="ECO:0000313" key="5">
    <source>
        <dbReference type="EMBL" id="BAM80517.1"/>
    </source>
</evidence>
<dbReference type="InterPro" id="IPR029045">
    <property type="entry name" value="ClpP/crotonase-like_dom_sf"/>
</dbReference>
<evidence type="ECO:0000256" key="3">
    <source>
        <dbReference type="RuleBase" id="RU003707"/>
    </source>
</evidence>
<dbReference type="STRING" id="280699.M1VCX7"/>
<gene>
    <name evidence="5" type="ORF">CYME_CMK139C</name>
</gene>
<reference evidence="5 6" key="1">
    <citation type="journal article" date="2004" name="Nature">
        <title>Genome sequence of the ultrasmall unicellular red alga Cyanidioschyzon merolae 10D.</title>
        <authorList>
            <person name="Matsuzaki M."/>
            <person name="Misumi O."/>
            <person name="Shin-i T."/>
            <person name="Maruyama S."/>
            <person name="Takahara M."/>
            <person name="Miyagishima S."/>
            <person name="Mori T."/>
            <person name="Nishida K."/>
            <person name="Yagisawa F."/>
            <person name="Nishida K."/>
            <person name="Yoshida Y."/>
            <person name="Nishimura Y."/>
            <person name="Nakao S."/>
            <person name="Kobayashi T."/>
            <person name="Momoyama Y."/>
            <person name="Higashiyama T."/>
            <person name="Minoda A."/>
            <person name="Sano M."/>
            <person name="Nomoto H."/>
            <person name="Oishi K."/>
            <person name="Hayashi H."/>
            <person name="Ohta F."/>
            <person name="Nishizaka S."/>
            <person name="Haga S."/>
            <person name="Miura S."/>
            <person name="Morishita T."/>
            <person name="Kabeya Y."/>
            <person name="Terasawa K."/>
            <person name="Suzuki Y."/>
            <person name="Ishii Y."/>
            <person name="Asakawa S."/>
            <person name="Takano H."/>
            <person name="Ohta N."/>
            <person name="Kuroiwa H."/>
            <person name="Tanaka K."/>
            <person name="Shimizu N."/>
            <person name="Sugano S."/>
            <person name="Sato N."/>
            <person name="Nozaki H."/>
            <person name="Ogasawara N."/>
            <person name="Kohara Y."/>
            <person name="Kuroiwa T."/>
        </authorList>
    </citation>
    <scope>NUCLEOTIDE SEQUENCE [LARGE SCALE GENOMIC DNA]</scope>
    <source>
        <strain evidence="5 6">10D</strain>
    </source>
</reference>
<dbReference type="HOGENOM" id="CLU_009834_7_6_1"/>
<dbReference type="InterPro" id="IPR001753">
    <property type="entry name" value="Enoyl-CoA_hydra/iso"/>
</dbReference>
<dbReference type="RefSeq" id="XP_005536553.1">
    <property type="nucleotide sequence ID" value="XM_005536496.1"/>
</dbReference>
<proteinExistence type="inferred from homology"/>
<dbReference type="OrthoDB" id="2018133at2759"/>
<dbReference type="GO" id="GO:0005739">
    <property type="term" value="C:mitochondrion"/>
    <property type="evidence" value="ECO:0007669"/>
    <property type="project" value="TreeGrafter"/>
</dbReference>
<dbReference type="GO" id="GO:0016836">
    <property type="term" value="F:hydro-lyase activity"/>
    <property type="evidence" value="ECO:0007669"/>
    <property type="project" value="UniProtKB-ARBA"/>
</dbReference>
<evidence type="ECO:0000256" key="1">
    <source>
        <dbReference type="ARBA" id="ARBA00005254"/>
    </source>
</evidence>